<evidence type="ECO:0000256" key="3">
    <source>
        <dbReference type="ARBA" id="ARBA00022723"/>
    </source>
</evidence>
<dbReference type="GO" id="GO:0016616">
    <property type="term" value="F:oxidoreductase activity, acting on the CH-OH group of donors, NAD or NADP as acceptor"/>
    <property type="evidence" value="ECO:0007669"/>
    <property type="project" value="InterPro"/>
</dbReference>
<organism evidence="10 11">
    <name type="scientific">Acholeplasma brassicae</name>
    <dbReference type="NCBI Taxonomy" id="61635"/>
    <lineage>
        <taxon>Bacteria</taxon>
        <taxon>Bacillati</taxon>
        <taxon>Mycoplasmatota</taxon>
        <taxon>Mollicutes</taxon>
        <taxon>Acholeplasmatales</taxon>
        <taxon>Acholeplasmataceae</taxon>
        <taxon>Acholeplasma</taxon>
    </lineage>
</organism>
<evidence type="ECO:0000313" key="11">
    <source>
        <dbReference type="Proteomes" id="UP000032737"/>
    </source>
</evidence>
<comment type="similarity">
    <text evidence="2">Belongs to the glycosyl hydrolase 4 family.</text>
</comment>
<dbReference type="Gene3D" id="3.90.110.10">
    <property type="entry name" value="Lactate dehydrogenase/glycoside hydrolase, family 4, C-terminal"/>
    <property type="match status" value="2"/>
</dbReference>
<dbReference type="PANTHER" id="PTHR32092">
    <property type="entry name" value="6-PHOSPHO-BETA-GLUCOSIDASE-RELATED"/>
    <property type="match status" value="1"/>
</dbReference>
<dbReference type="Pfam" id="PF02056">
    <property type="entry name" value="Glyco_hydro_4"/>
    <property type="match status" value="1"/>
</dbReference>
<dbReference type="PANTHER" id="PTHR32092:SF5">
    <property type="entry name" value="6-PHOSPHO-BETA-GLUCOSIDASE"/>
    <property type="match status" value="1"/>
</dbReference>
<accession>U4KMM5</accession>
<dbReference type="InterPro" id="IPR036291">
    <property type="entry name" value="NAD(P)-bd_dom_sf"/>
</dbReference>
<evidence type="ECO:0000256" key="4">
    <source>
        <dbReference type="ARBA" id="ARBA00022801"/>
    </source>
</evidence>
<protein>
    <submittedName>
        <fullName evidence="10">6-phospho-beta-glucosidase</fullName>
        <ecNumber evidence="10">3.2.1.86</ecNumber>
    </submittedName>
</protein>
<dbReference type="HOGENOM" id="CLU_045951_0_1_14"/>
<dbReference type="GO" id="GO:0046872">
    <property type="term" value="F:metal ion binding"/>
    <property type="evidence" value="ECO:0007669"/>
    <property type="project" value="UniProtKB-KW"/>
</dbReference>
<evidence type="ECO:0000256" key="5">
    <source>
        <dbReference type="ARBA" id="ARBA00023027"/>
    </source>
</evidence>
<evidence type="ECO:0000256" key="1">
    <source>
        <dbReference type="ARBA" id="ARBA00001911"/>
    </source>
</evidence>
<dbReference type="Pfam" id="PF11975">
    <property type="entry name" value="Glyco_hydro_4C"/>
    <property type="match status" value="1"/>
</dbReference>
<evidence type="ECO:0000256" key="2">
    <source>
        <dbReference type="ARBA" id="ARBA00010141"/>
    </source>
</evidence>
<dbReference type="SUPFAM" id="SSF56327">
    <property type="entry name" value="LDH C-terminal domain-like"/>
    <property type="match status" value="1"/>
</dbReference>
<dbReference type="Proteomes" id="UP000032737">
    <property type="component" value="Chromosome"/>
</dbReference>
<keyword evidence="7 10" id="KW-0326">Glycosidase</keyword>
<dbReference type="EMBL" id="FO681348">
    <property type="protein sequence ID" value="CCV65400.1"/>
    <property type="molecule type" value="Genomic_DNA"/>
</dbReference>
<keyword evidence="11" id="KW-1185">Reference proteome</keyword>
<gene>
    <name evidence="10" type="primary">licH</name>
    <name evidence="10" type="ORF">BN85303790</name>
</gene>
<keyword evidence="5" id="KW-0520">NAD</keyword>
<keyword evidence="4 10" id="KW-0378">Hydrolase</keyword>
<dbReference type="EC" id="3.2.1.86" evidence="10"/>
<comment type="cofactor">
    <cofactor evidence="1">
        <name>NAD(+)</name>
        <dbReference type="ChEBI" id="CHEBI:57540"/>
    </cofactor>
</comment>
<evidence type="ECO:0000256" key="6">
    <source>
        <dbReference type="ARBA" id="ARBA00023211"/>
    </source>
</evidence>
<evidence type="ECO:0000256" key="7">
    <source>
        <dbReference type="ARBA" id="ARBA00023295"/>
    </source>
</evidence>
<dbReference type="InterPro" id="IPR022616">
    <property type="entry name" value="Glyco_hydro_4_C"/>
</dbReference>
<dbReference type="GO" id="GO:0005975">
    <property type="term" value="P:carbohydrate metabolic process"/>
    <property type="evidence" value="ECO:0007669"/>
    <property type="project" value="InterPro"/>
</dbReference>
<name>U4KMM5_9MOLU</name>
<feature type="domain" description="Glycosyl hydrolase family 4 C-terminal" evidence="9">
    <location>
        <begin position="194"/>
        <end position="367"/>
    </location>
</feature>
<dbReference type="GO" id="GO:0008706">
    <property type="term" value="F:6-phospho-beta-glucosidase activity"/>
    <property type="evidence" value="ECO:0007669"/>
    <property type="project" value="UniProtKB-EC"/>
</dbReference>
<dbReference type="KEGG" id="abra:BN85303790"/>
<evidence type="ECO:0000259" key="9">
    <source>
        <dbReference type="Pfam" id="PF11975"/>
    </source>
</evidence>
<dbReference type="SUPFAM" id="SSF51735">
    <property type="entry name" value="NAD(P)-binding Rossmann-fold domains"/>
    <property type="match status" value="1"/>
</dbReference>
<keyword evidence="3" id="KW-0479">Metal-binding</keyword>
<evidence type="ECO:0000256" key="8">
    <source>
        <dbReference type="PIRSR" id="PIRSR601088-4"/>
    </source>
</evidence>
<dbReference type="OrthoDB" id="9808275at2"/>
<proteinExistence type="inferred from homology"/>
<dbReference type="STRING" id="61635.BN85303790"/>
<dbReference type="Gene3D" id="3.40.50.720">
    <property type="entry name" value="NAD(P)-binding Rossmann-like Domain"/>
    <property type="match status" value="1"/>
</dbReference>
<dbReference type="RefSeq" id="WP_030004261.1">
    <property type="nucleotide sequence ID" value="NC_022549.1"/>
</dbReference>
<dbReference type="InterPro" id="IPR001088">
    <property type="entry name" value="Glyco_hydro_4"/>
</dbReference>
<evidence type="ECO:0000313" key="10">
    <source>
        <dbReference type="EMBL" id="CCV65400.1"/>
    </source>
</evidence>
<sequence>MRYKKLLIVGRSMFLETIIDQVIENNQTNIGEIVLYQTGLDAATKKEVQQELMNKVHDKTYALNFMITDDKKKAFGGSDYVVISFCEKNHPKDINQYEPLIDSKVSSREAYIVSNHFKAMNLIPKIIDVLHDVDTYAEDAWVINLSTPNGVINESIYRYCEHEKYIGIGQSPLKMKEQFIKQMAVQPKQLIPVVAGLDGLSYVLNLYNSKNDILPKLIDELHETKQLNDWRFEFVKQLGVYPSIHHQFFEQFMSNTEVIDTDTLAQDQHYMAKSVTDFISSVEQDKRDYQVVITSNKGHITDLPRNASIEITARITKDGPKPVHVGSLPIQIRGLVQSVKAYEELLSDAVFEKNIDKARLALQIHPAIKNMKNAKMVFDEIVSNNQYYFQGFLPKEKNNNETVLL</sequence>
<feature type="site" description="Increases basicity of active site Tyr" evidence="8">
    <location>
        <position position="109"/>
    </location>
</feature>
<dbReference type="AlphaFoldDB" id="U4KMM5"/>
<dbReference type="InterPro" id="IPR015955">
    <property type="entry name" value="Lactate_DH/Glyco_Ohase_4_C"/>
</dbReference>
<reference evidence="10 11" key="1">
    <citation type="journal article" date="2013" name="J. Mol. Microbiol. Biotechnol.">
        <title>Analysis of the Complete Genomes of Acholeplasma brassicae , A. palmae and A. laidlawii and Their Comparison to the Obligate Parasites from ' Candidatus Phytoplasma'.</title>
        <authorList>
            <person name="Kube M."/>
            <person name="Siewert C."/>
            <person name="Migdoll A.M."/>
            <person name="Duduk B."/>
            <person name="Holz S."/>
            <person name="Rabus R."/>
            <person name="Seemuller E."/>
            <person name="Mitrovic J."/>
            <person name="Muller I."/>
            <person name="Buttner C."/>
            <person name="Reinhardt R."/>
        </authorList>
    </citation>
    <scope>NUCLEOTIDE SEQUENCE [LARGE SCALE GENOMIC DNA]</scope>
    <source>
        <strain evidence="11">0502</strain>
    </source>
</reference>
<keyword evidence="6" id="KW-0464">Manganese</keyword>